<reference evidence="4" key="1">
    <citation type="journal article" date="2011" name="Genome Res.">
        <title>Phylogeny-wide analysis of social amoeba genomes highlights ancient origins for complex intercellular communication.</title>
        <authorList>
            <person name="Heidel A.J."/>
            <person name="Lawal H.M."/>
            <person name="Felder M."/>
            <person name="Schilde C."/>
            <person name="Helps N.R."/>
            <person name="Tunggal B."/>
            <person name="Rivero F."/>
            <person name="John U."/>
            <person name="Schleicher M."/>
            <person name="Eichinger L."/>
            <person name="Platzer M."/>
            <person name="Noegel A.A."/>
            <person name="Schaap P."/>
            <person name="Gloeckner G."/>
        </authorList>
    </citation>
    <scope>NUCLEOTIDE SEQUENCE [LARGE SCALE GENOMIC DNA]</scope>
    <source>
        <strain evidence="4">SH3</strain>
    </source>
</reference>
<evidence type="ECO:0008006" key="5">
    <source>
        <dbReference type="Google" id="ProtNLM"/>
    </source>
</evidence>
<organism evidence="3 4">
    <name type="scientific">Cavenderia fasciculata</name>
    <name type="common">Slime mold</name>
    <name type="synonym">Dictyostelium fasciculatum</name>
    <dbReference type="NCBI Taxonomy" id="261658"/>
    <lineage>
        <taxon>Eukaryota</taxon>
        <taxon>Amoebozoa</taxon>
        <taxon>Evosea</taxon>
        <taxon>Eumycetozoa</taxon>
        <taxon>Dictyostelia</taxon>
        <taxon>Acytosteliales</taxon>
        <taxon>Cavenderiaceae</taxon>
        <taxon>Cavenderia</taxon>
    </lineage>
</organism>
<feature type="compositionally biased region" description="Acidic residues" evidence="2">
    <location>
        <begin position="391"/>
        <end position="410"/>
    </location>
</feature>
<dbReference type="KEGG" id="dfa:DFA_02368"/>
<dbReference type="AlphaFoldDB" id="F4PZ92"/>
<keyword evidence="4" id="KW-1185">Reference proteome</keyword>
<name>F4PZ92_CACFS</name>
<feature type="coiled-coil region" evidence="1">
    <location>
        <begin position="89"/>
        <end position="116"/>
    </location>
</feature>
<accession>F4PZ92</accession>
<proteinExistence type="predicted"/>
<dbReference type="RefSeq" id="XP_004366754.1">
    <property type="nucleotide sequence ID" value="XM_004366697.1"/>
</dbReference>
<protein>
    <recommendedName>
        <fullName evidence="5">Ankyrin repeat-containing protein</fullName>
    </recommendedName>
</protein>
<evidence type="ECO:0000256" key="1">
    <source>
        <dbReference type="SAM" id="Coils"/>
    </source>
</evidence>
<evidence type="ECO:0000256" key="2">
    <source>
        <dbReference type="SAM" id="MobiDB-lite"/>
    </source>
</evidence>
<dbReference type="EMBL" id="GL883016">
    <property type="protein sequence ID" value="EGG19121.1"/>
    <property type="molecule type" value="Genomic_DNA"/>
</dbReference>
<evidence type="ECO:0000313" key="3">
    <source>
        <dbReference type="EMBL" id="EGG19121.1"/>
    </source>
</evidence>
<gene>
    <name evidence="3" type="ORF">DFA_02368</name>
</gene>
<dbReference type="Proteomes" id="UP000007797">
    <property type="component" value="Unassembled WGS sequence"/>
</dbReference>
<feature type="region of interest" description="Disordered" evidence="2">
    <location>
        <begin position="382"/>
        <end position="410"/>
    </location>
</feature>
<keyword evidence="1" id="KW-0175">Coiled coil</keyword>
<dbReference type="SUPFAM" id="SSF140860">
    <property type="entry name" value="Pseudo ankyrin repeat-like"/>
    <property type="match status" value="1"/>
</dbReference>
<dbReference type="GeneID" id="14871125"/>
<evidence type="ECO:0000313" key="4">
    <source>
        <dbReference type="Proteomes" id="UP000007797"/>
    </source>
</evidence>
<sequence length="906" mass="106613">MERRYKDRYIREIINKPRIISFTAIKGCEDSKCNQTNKEQHDRVIKSVLCNLVLFRKIILATKKKKDVVYYKFNQLPEKIGWYLRCGYINLLKERIEREEKELLQFNKQQQQQQQQQKQQITITDDNSSSSSTTFSSLNLFTIKKDYLFEHHLKWNFKTTEDICSFNGQDEQHLELFKYLFEKKPEWFLNPDCLKMAASKGNLEIFKILFTAAIKGIHPDMALHLLEMNHYQFNVTKPIFLGDGLSKLNQSDLIKFARLFVDIVNENDGISMNNIFIFNSYFDTLLWPTVDMDTIIYADGHFKCDLSAFEFVIGPLLSTGGAPKDMDLDQHIYFIKQVLLRYIEPDEYHQLVDTANIFEKRSRSIDKELDDYYHYSDNMEISSMYGRDPSDYDDYDDDDNQEQEDQLNDDDDENVYEFDRFVQLSTKQSRWYMFLFSMFVPNEDRDWKPYHIFKVRVKGEEKAEFIKMVCEKFGWQFIMNYGTLEYVRLAHLLGLVDPNQPFYPKHKDINQTLAIMKYLHDNGINPFTSNFVKSCGKGDDKAIVFLHLNYPYLINQQDTIKYITEYGHYHLTSVLVVPEVIQNEDPMASQLPCEIKDSSSGGGGINSTSLGVLIKLIGFSLYYYYDDRVGQESFQLLQQYYNDSDIKRVSVESTYQQQLEISTRNNQIEIVDWLLFKQTKFKPTSSTLTNILSESYNRQSCNHQFKALYQLIKQYYRDHNDPGKLLEFNWSTWRAIASRGDTKTFDRFMTKHKPLEDFKSLIDEAITSNQLAFIQHLYTQYGFKPNANFLTTLIRDRPMIMKYFLDLAHQNNDQDGTPKIWIERCFLFNNLSCFKMLLDLDYLGSSTLQSILVDRYKPVTSGSRSSIGYLNLSLITYLAHHGYIAIDDNLSNYIPFANELLLGKEE</sequence>